<dbReference type="EMBL" id="JGDB01000261">
    <property type="protein sequence ID" value="EXY89024.1"/>
    <property type="molecule type" value="Genomic_DNA"/>
</dbReference>
<organism evidence="2 4">
    <name type="scientific">Bacteroides fragilis str. 3998T(B)3</name>
    <dbReference type="NCBI Taxonomy" id="1339316"/>
    <lineage>
        <taxon>Bacteria</taxon>
        <taxon>Pseudomonadati</taxon>
        <taxon>Bacteroidota</taxon>
        <taxon>Bacteroidia</taxon>
        <taxon>Bacteroidales</taxon>
        <taxon>Bacteroidaceae</taxon>
        <taxon>Bacteroides</taxon>
    </lineage>
</organism>
<feature type="domain" description="Helix-turn-helix" evidence="1">
    <location>
        <begin position="48"/>
        <end position="91"/>
    </location>
</feature>
<dbReference type="GeneID" id="60060565"/>
<dbReference type="PATRIC" id="fig|1339316.3.peg.2230"/>
<dbReference type="EMBL" id="JGDB01000094">
    <property type="protein sequence ID" value="EXY91005.1"/>
    <property type="molecule type" value="Genomic_DNA"/>
</dbReference>
<dbReference type="Pfam" id="PF12728">
    <property type="entry name" value="HTH_17"/>
    <property type="match status" value="1"/>
</dbReference>
<protein>
    <submittedName>
        <fullName evidence="2">Helix-turn-helix domain protein</fullName>
    </submittedName>
</protein>
<sequence length="103" mass="11695">MFNELKTKDDAWMQSIHERIDRLSAMIDGIFGDGAVPPKEDVYLCDSEVACMLKVSRRTLGEYRSNGTLPYYVLGGKVLYKRSEIEQVLEREYRSVGKARGSG</sequence>
<gene>
    <name evidence="3" type="ORF">M125_2324</name>
    <name evidence="2" type="ORF">M125_4333</name>
</gene>
<dbReference type="AlphaFoldDB" id="A0A015TX82"/>
<dbReference type="PANTHER" id="PTHR34585">
    <property type="match status" value="1"/>
</dbReference>
<dbReference type="SUPFAM" id="SSF46955">
    <property type="entry name" value="Putative DNA-binding domain"/>
    <property type="match status" value="1"/>
</dbReference>
<dbReference type="PANTHER" id="PTHR34585:SF22">
    <property type="entry name" value="HELIX-TURN-HELIX DOMAIN-CONTAINING PROTEIN"/>
    <property type="match status" value="1"/>
</dbReference>
<evidence type="ECO:0000313" key="3">
    <source>
        <dbReference type="EMBL" id="EXY91005.1"/>
    </source>
</evidence>
<name>A0A015TX82_BACFG</name>
<comment type="caution">
    <text evidence="2">The sequence shown here is derived from an EMBL/GenBank/DDBJ whole genome shotgun (WGS) entry which is preliminary data.</text>
</comment>
<evidence type="ECO:0000313" key="4">
    <source>
        <dbReference type="Proteomes" id="UP000020773"/>
    </source>
</evidence>
<evidence type="ECO:0000259" key="1">
    <source>
        <dbReference type="Pfam" id="PF12728"/>
    </source>
</evidence>
<accession>A0A015TX82</accession>
<dbReference type="InterPro" id="IPR009061">
    <property type="entry name" value="DNA-bd_dom_put_sf"/>
</dbReference>
<dbReference type="SMR" id="A0A015TX82"/>
<proteinExistence type="predicted"/>
<dbReference type="InterPro" id="IPR041657">
    <property type="entry name" value="HTH_17"/>
</dbReference>
<evidence type="ECO:0000313" key="2">
    <source>
        <dbReference type="EMBL" id="EXY89024.1"/>
    </source>
</evidence>
<dbReference type="RefSeq" id="WP_004295270.1">
    <property type="nucleotide sequence ID" value="NZ_JGDB01000094.1"/>
</dbReference>
<dbReference type="Proteomes" id="UP000020773">
    <property type="component" value="Unassembled WGS sequence"/>
</dbReference>
<reference evidence="2 4" key="1">
    <citation type="submission" date="2014-02" db="EMBL/GenBank/DDBJ databases">
        <authorList>
            <person name="Sears C."/>
            <person name="Carroll K."/>
            <person name="Sack B.R."/>
            <person name="Qadri F."/>
            <person name="Myers L.L."/>
            <person name="Chung G.-T."/>
            <person name="Escheverria P."/>
            <person name="Fraser C.M."/>
            <person name="Sadzewicz L."/>
            <person name="Shefchek K.A."/>
            <person name="Tallon L."/>
            <person name="Das S.P."/>
            <person name="Daugherty S."/>
            <person name="Mongodin E.F."/>
        </authorList>
    </citation>
    <scope>NUCLEOTIDE SEQUENCE [LARGE SCALE GENOMIC DNA]</scope>
    <source>
        <strain evidence="2">3998T</strain>
        <strain evidence="4">3998T(B)3</strain>
    </source>
</reference>